<feature type="domain" description="DUF11" evidence="1">
    <location>
        <begin position="944"/>
        <end position="1029"/>
    </location>
</feature>
<dbReference type="PATRIC" id="fig|1110509.7.peg.2540"/>
<dbReference type="OrthoDB" id="148152at2157"/>
<dbReference type="HOGENOM" id="CLU_269242_0_0_2"/>
<dbReference type="KEGG" id="mhi:Mhar_2296"/>
<dbReference type="Pfam" id="PF24346">
    <property type="entry name" value="DUF7507"/>
    <property type="match status" value="1"/>
</dbReference>
<dbReference type="STRING" id="1110509.Mhar_2296"/>
<protein>
    <submittedName>
        <fullName evidence="3">Conserved repeat domain protein</fullName>
    </submittedName>
</protein>
<sequence length="1215" mass="127418">MRRRRKDRAGALPLALLLILAALAFGLASASASADEAADGGGDGGESGVYSIACNLPPAVVKNVSLSAEIPKGLVYKSESLSISGAADLASALVTSSGPADGSGAVALAIFFPEVNNSLDADILIQFVAVVADIPENADGAVLADLPVRLSFDDGLGGEESSFSGSIPGVCVVEPALGVNKRVVGPSADGKGLVYEVAVFHTSSSTSAAYDVLLADLLPAGASVSGFVTVAGPAWKSAVVSTGPTVSFDCVDLAWTAASPVLVRYEAASFASDESGSSGPAAAGGTLAWTSASGPVEEERSYLLEYALEPYASLELSIEADVSGVTVGDLVTYVYRLRNSGFANLTDLAVVDAFLGPIPLDKTALAPGEAALGTAERAVVSDDFPGPLVANATASGQAEGGAGVAASAALELPFFENHLSIVKRADKKSAERGELVNYTITIANGAVDSPVSPTDLVVEDVFSRPVEIVAVSPKPVSDHPHLVWAFKELKAGDREEIKITIRVPDEQDFAFDSAQAVTGTGFVSLRNEYSTAYEPFPLRNCASVTYTHGAEKNTRKLTSCASVAIRGGAGTSLSTKEHGSGTYASGEVVAVRTENRSISFEKDLSAAAGETTLGLYRGRTVTYSSPWSSSAVGRNRVTGASITEAYRRSSSIDRESRLLLDKNESAISFEAEFDGTATFGFVRMPDNSSFRATPLYEAREDYSGSFRVVERVDEYGSGVKSERAASGTGIVAVDKRVGETQRSFEHGSGTYEADELIETYTSYIAKNIYVSYEPLGPGSSLWKEGIASKKPGISLLSEEYSQIAELEKDSIARGLNELETTAAFSGTARYRVLYSNRTRDPGANASAAPCAAGGACGPCAPCSDGTANGTADASCDAKAFRHRPEIDIDEIYSGDYRVERRVMISGASKYDHPHLNVTKSLVGIKSEELDWDYGEAHLPGEVKTRRVADYTIRIENDGSRALAPILVRDLFPPGATFIDSSLRPTASAAGSANWTLTHLAIGGVAEISLRLDVTRFAGEEMTNRVEVCGGYGDNWVCAGNYTSLQRRWLACCPQDEITVVKTARIDPENPLVVLYTVVVENTAAATRAATVTDYLPQGMALLASSLPVASQEDGVVVWVLPSMAPGEKVTIEFSALAPGLGRYTNVVEVEASSVDGPGVEPLHVASVVQVGSPEECGPAGCGIWQPPAWDFQRIGYVPDPLGCEIFAGEEGLPEV</sequence>
<dbReference type="PANTHER" id="PTHR34819:SF5">
    <property type="entry name" value="CONSERVED REPEAT DOMAIN PROTEIN"/>
    <property type="match status" value="1"/>
</dbReference>
<feature type="domain" description="DUF11" evidence="1">
    <location>
        <begin position="1067"/>
        <end position="1155"/>
    </location>
</feature>
<proteinExistence type="predicted"/>
<reference evidence="3 4" key="1">
    <citation type="journal article" date="2012" name="PLoS ONE">
        <title>The genome characteristics and predicted function of methyl-group oxidation pathway in the obligate aceticlastic methanogens, Methanosaeta spp.</title>
        <authorList>
            <person name="Zhu J."/>
            <person name="Zheng H."/>
            <person name="Ai G."/>
            <person name="Zhang G."/>
            <person name="Liu D."/>
            <person name="Liu X."/>
            <person name="Dong X."/>
        </authorList>
    </citation>
    <scope>NUCLEOTIDE SEQUENCE [LARGE SCALE GENOMIC DNA]</scope>
    <source>
        <strain evidence="3 4">6Ac</strain>
    </source>
</reference>
<keyword evidence="4" id="KW-1185">Reference proteome</keyword>
<dbReference type="Pfam" id="PF01345">
    <property type="entry name" value="DUF11"/>
    <property type="match status" value="3"/>
</dbReference>
<evidence type="ECO:0000259" key="2">
    <source>
        <dbReference type="Pfam" id="PF24346"/>
    </source>
</evidence>
<name>G7WQL4_METH6</name>
<feature type="domain" description="DUF7507" evidence="2">
    <location>
        <begin position="314"/>
        <end position="405"/>
    </location>
</feature>
<dbReference type="AlphaFoldDB" id="G7WQL4"/>
<accession>G7WQL4</accession>
<dbReference type="EMBL" id="CP003117">
    <property type="protein sequence ID" value="AET65648.1"/>
    <property type="molecule type" value="Genomic_DNA"/>
</dbReference>
<evidence type="ECO:0000313" key="3">
    <source>
        <dbReference type="EMBL" id="AET65648.1"/>
    </source>
</evidence>
<dbReference type="PANTHER" id="PTHR34819">
    <property type="entry name" value="LARGE CYSTEINE-RICH PERIPLASMIC PROTEIN OMCB"/>
    <property type="match status" value="1"/>
</dbReference>
<organism evidence="3 4">
    <name type="scientific">Methanothrix harundinacea (strain 6Ac)</name>
    <name type="common">Methanosaeta harundinacea</name>
    <dbReference type="NCBI Taxonomy" id="1110509"/>
    <lineage>
        <taxon>Archaea</taxon>
        <taxon>Methanobacteriati</taxon>
        <taxon>Methanobacteriota</taxon>
        <taxon>Stenosarchaea group</taxon>
        <taxon>Methanomicrobia</taxon>
        <taxon>Methanotrichales</taxon>
        <taxon>Methanotrichaceae</taxon>
        <taxon>Methanothrix</taxon>
    </lineage>
</organism>
<dbReference type="InterPro" id="IPR055354">
    <property type="entry name" value="DUF7507"/>
</dbReference>
<feature type="domain" description="DUF11" evidence="1">
    <location>
        <begin position="419"/>
        <end position="512"/>
    </location>
</feature>
<gene>
    <name evidence="3" type="ordered locus">Mhar_2296</name>
</gene>
<dbReference type="RefSeq" id="WP_014587824.1">
    <property type="nucleotide sequence ID" value="NC_017527.1"/>
</dbReference>
<dbReference type="InterPro" id="IPR001434">
    <property type="entry name" value="OmcB-like_DUF11"/>
</dbReference>
<evidence type="ECO:0000313" key="4">
    <source>
        <dbReference type="Proteomes" id="UP000005877"/>
    </source>
</evidence>
<evidence type="ECO:0000259" key="1">
    <source>
        <dbReference type="Pfam" id="PF01345"/>
    </source>
</evidence>
<dbReference type="Proteomes" id="UP000005877">
    <property type="component" value="Chromosome"/>
</dbReference>
<dbReference type="GeneID" id="12511474"/>
<dbReference type="InterPro" id="IPR051172">
    <property type="entry name" value="Chlamydia_OmcB"/>
</dbReference>